<dbReference type="AlphaFoldDB" id="A0A0C9ZZU1"/>
<gene>
    <name evidence="1" type="ORF">CY34DRAFT_804108</name>
</gene>
<dbReference type="HOGENOM" id="CLU_2887373_0_0_1"/>
<evidence type="ECO:0000313" key="1">
    <source>
        <dbReference type="EMBL" id="KIK43185.1"/>
    </source>
</evidence>
<reference evidence="2" key="2">
    <citation type="submission" date="2015-01" db="EMBL/GenBank/DDBJ databases">
        <title>Evolutionary Origins and Diversification of the Mycorrhizal Mutualists.</title>
        <authorList>
            <consortium name="DOE Joint Genome Institute"/>
            <consortium name="Mycorrhizal Genomics Consortium"/>
            <person name="Kohler A."/>
            <person name="Kuo A."/>
            <person name="Nagy L.G."/>
            <person name="Floudas D."/>
            <person name="Copeland A."/>
            <person name="Barry K.W."/>
            <person name="Cichocki N."/>
            <person name="Veneault-Fourrey C."/>
            <person name="LaButti K."/>
            <person name="Lindquist E.A."/>
            <person name="Lipzen A."/>
            <person name="Lundell T."/>
            <person name="Morin E."/>
            <person name="Murat C."/>
            <person name="Riley R."/>
            <person name="Ohm R."/>
            <person name="Sun H."/>
            <person name="Tunlid A."/>
            <person name="Henrissat B."/>
            <person name="Grigoriev I.V."/>
            <person name="Hibbett D.S."/>
            <person name="Martin F."/>
        </authorList>
    </citation>
    <scope>NUCLEOTIDE SEQUENCE [LARGE SCALE GENOMIC DNA]</scope>
    <source>
        <strain evidence="2">UH-Slu-Lm8-n1</strain>
    </source>
</reference>
<proteinExistence type="predicted"/>
<keyword evidence="2" id="KW-1185">Reference proteome</keyword>
<reference evidence="1 2" key="1">
    <citation type="submission" date="2014-04" db="EMBL/GenBank/DDBJ databases">
        <authorList>
            <consortium name="DOE Joint Genome Institute"/>
            <person name="Kuo A."/>
            <person name="Ruytinx J."/>
            <person name="Rineau F."/>
            <person name="Colpaert J."/>
            <person name="Kohler A."/>
            <person name="Nagy L.G."/>
            <person name="Floudas D."/>
            <person name="Copeland A."/>
            <person name="Barry K.W."/>
            <person name="Cichocki N."/>
            <person name="Veneault-Fourrey C."/>
            <person name="LaButti K."/>
            <person name="Lindquist E.A."/>
            <person name="Lipzen A."/>
            <person name="Lundell T."/>
            <person name="Morin E."/>
            <person name="Murat C."/>
            <person name="Sun H."/>
            <person name="Tunlid A."/>
            <person name="Henrissat B."/>
            <person name="Grigoriev I.V."/>
            <person name="Hibbett D.S."/>
            <person name="Martin F."/>
            <person name="Nordberg H.P."/>
            <person name="Cantor M.N."/>
            <person name="Hua S.X."/>
        </authorList>
    </citation>
    <scope>NUCLEOTIDE SEQUENCE [LARGE SCALE GENOMIC DNA]</scope>
    <source>
        <strain evidence="1 2">UH-Slu-Lm8-n1</strain>
    </source>
</reference>
<dbReference type="EMBL" id="KN835219">
    <property type="protein sequence ID" value="KIK43185.1"/>
    <property type="molecule type" value="Genomic_DNA"/>
</dbReference>
<name>A0A0C9ZZU1_9AGAM</name>
<evidence type="ECO:0000313" key="2">
    <source>
        <dbReference type="Proteomes" id="UP000054485"/>
    </source>
</evidence>
<protein>
    <submittedName>
        <fullName evidence="1">Uncharacterized protein</fullName>
    </submittedName>
</protein>
<sequence length="63" mass="6915">MAEISLRSRNEGTLSVLNMSFSRVSIDRLPAVDVSFFGLHDMRLPCLSNLTGISSLASGCRWV</sequence>
<accession>A0A0C9ZZU1</accession>
<dbReference type="InParanoid" id="A0A0C9ZZU1"/>
<dbReference type="Proteomes" id="UP000054485">
    <property type="component" value="Unassembled WGS sequence"/>
</dbReference>
<organism evidence="1 2">
    <name type="scientific">Suillus luteus UH-Slu-Lm8-n1</name>
    <dbReference type="NCBI Taxonomy" id="930992"/>
    <lineage>
        <taxon>Eukaryota</taxon>
        <taxon>Fungi</taxon>
        <taxon>Dikarya</taxon>
        <taxon>Basidiomycota</taxon>
        <taxon>Agaricomycotina</taxon>
        <taxon>Agaricomycetes</taxon>
        <taxon>Agaricomycetidae</taxon>
        <taxon>Boletales</taxon>
        <taxon>Suillineae</taxon>
        <taxon>Suillaceae</taxon>
        <taxon>Suillus</taxon>
    </lineage>
</organism>